<feature type="domain" description="Filamentous haemagglutinin FhaB/tRNA nuclease CdiA-like TPS" evidence="1">
    <location>
        <begin position="43"/>
        <end position="151"/>
    </location>
</feature>
<dbReference type="InterPro" id="IPR008638">
    <property type="entry name" value="FhaB/CdiA-like_TPS"/>
</dbReference>
<evidence type="ECO:0000313" key="2">
    <source>
        <dbReference type="EMBL" id="BAY81508.1"/>
    </source>
</evidence>
<name>A0A1Z4LK84_9CYAN</name>
<gene>
    <name evidence="2" type="ORF">NIES267_09850</name>
</gene>
<dbReference type="Proteomes" id="UP000218418">
    <property type="component" value="Chromosome"/>
</dbReference>
<proteinExistence type="predicted"/>
<dbReference type="NCBIfam" id="TIGR01901">
    <property type="entry name" value="adhes_NPXG"/>
    <property type="match status" value="1"/>
</dbReference>
<accession>A0A1Z4LK84</accession>
<dbReference type="InterPro" id="IPR011050">
    <property type="entry name" value="Pectin_lyase_fold/virulence"/>
</dbReference>
<dbReference type="AlphaFoldDB" id="A0A1Z4LK84"/>
<evidence type="ECO:0000313" key="3">
    <source>
        <dbReference type="Proteomes" id="UP000218418"/>
    </source>
</evidence>
<dbReference type="EMBL" id="AP018227">
    <property type="protein sequence ID" value="BAY81508.1"/>
    <property type="molecule type" value="Genomic_DNA"/>
</dbReference>
<reference evidence="2 3" key="1">
    <citation type="submission" date="2017-06" db="EMBL/GenBank/DDBJ databases">
        <title>Genome sequencing of cyanobaciteial culture collection at National Institute for Environmental Studies (NIES).</title>
        <authorList>
            <person name="Hirose Y."/>
            <person name="Shimura Y."/>
            <person name="Fujisawa T."/>
            <person name="Nakamura Y."/>
            <person name="Kawachi M."/>
        </authorList>
    </citation>
    <scope>NUCLEOTIDE SEQUENCE [LARGE SCALE GENOMIC DNA]</scope>
    <source>
        <strain evidence="2 3">NIES-267</strain>
    </source>
</reference>
<dbReference type="SUPFAM" id="SSF51126">
    <property type="entry name" value="Pectin lyase-like"/>
    <property type="match status" value="4"/>
</dbReference>
<dbReference type="OrthoDB" id="501088at2"/>
<sequence>MLNHYSLVNLLWRSALILNISSFTVVFGNSAFAQIEPDNTLGSENSLVSDIDAFNKRIDGGVKLDANLFHSFREFNVSKGRSVYFANPEGVTDIFSRVTGNNPSNIFGKLGVLGDANLFLINPNGIVFGENASLDVNGSFVATTANGIEFGKQGSFSTSNPEIPRLLSVNPSALFFNAVNNQAGIQNNSVAPAGKDPAGINAFGLRVADGKSLLLVGGNVSIDGGQLNAFGGRVELGGLAAPGNVNLLFEEDNLKLAFPENVARADVLLTNQAFVSVEADGGGDIAVNTRNLDILRGSKLSAGIGQGLGSSKAIAGDTAINQSGINNLVQASSITGGNIVIDTSSLNLQDGAQISSSILGNGNAGNVIVKAKESVSLNNSTILSTVEAGGTGKGGNIDISAATLKLLDGSQLQTITRGASDTQPAAKGDAGDINLKVSGTVDIFSSKGKFISGLLSFVETGTQGNGGNLNIDAGSFNLGKGSSLAASTLGNGNAGNVRITANDAVLLTEGDIFSTVEAGGIGKGGNIDINAATLTLRDGAQLQTITRRASDTQSAGKGDAGNINLKVSGTVDISGKKGEFISGLFSFVGTGAEGNGGNITVDAGSFNLGQGTRLSASTSGKGNAGNVVVSTKDAVSLIGGNIFSAVEAGGVGKGGNIDINAANLTLRDGAQLITIIRSASDTQPPGKGNAGDINLKVSGTVDIAGREVFSSGLSSLVQAGVEGNGGDITVDAGFFRLTEGARLNASASGKGNAGNVVVKAKDSIFLTGGNIFSTVEARGVGEGGNIDINAANLTLRDGAKLAASTLGNGNAGDVTISAKDTVFITDGSIFSTVEAGGVGEGGNIDINAANLTLRNGAQLQTITRGASSTQPPGKGDAGDINLKVSGTVDIAGKRDTVISGIFSLVQTGTEGNGGNITVNAGSLKLGEDASLSASTAGKGNAGNASINVEDAVSLTGGSIFSTVEAEGIGKGGDINISASTFLLEEDARLAASTFGNGNAGNIRVNTQHVAFLTGGSIFSAVEAGGVGKGGNIDIDAANLVLKNGAQLSPTGGRWWEH</sequence>
<dbReference type="SMART" id="SM00912">
    <property type="entry name" value="Haemagg_act"/>
    <property type="match status" value="1"/>
</dbReference>
<dbReference type="Gene3D" id="2.160.20.10">
    <property type="entry name" value="Single-stranded right-handed beta-helix, Pectin lyase-like"/>
    <property type="match status" value="3"/>
</dbReference>
<dbReference type="InterPro" id="IPR012334">
    <property type="entry name" value="Pectin_lyas_fold"/>
</dbReference>
<dbReference type="Pfam" id="PF05860">
    <property type="entry name" value="TPS"/>
    <property type="match status" value="1"/>
</dbReference>
<keyword evidence="3" id="KW-1185">Reference proteome</keyword>
<evidence type="ECO:0000259" key="1">
    <source>
        <dbReference type="SMART" id="SM00912"/>
    </source>
</evidence>
<protein>
    <submittedName>
        <fullName evidence="2">Filamentous hemagglutinin outer membrane protein</fullName>
    </submittedName>
</protein>
<organism evidence="2 3">
    <name type="scientific">Calothrix parasitica NIES-267</name>
    <dbReference type="NCBI Taxonomy" id="1973488"/>
    <lineage>
        <taxon>Bacteria</taxon>
        <taxon>Bacillati</taxon>
        <taxon>Cyanobacteriota</taxon>
        <taxon>Cyanophyceae</taxon>
        <taxon>Nostocales</taxon>
        <taxon>Calotrichaceae</taxon>
        <taxon>Calothrix</taxon>
    </lineage>
</organism>